<keyword evidence="5" id="KW-1133">Transmembrane helix</keyword>
<keyword evidence="7" id="KW-0568">Pathogenesis-related protein</keyword>
<accession>A0AA38SKB6</accession>
<organism evidence="8 9">
    <name type="scientific">Centaurea solstitialis</name>
    <name type="common">yellow star-thistle</name>
    <dbReference type="NCBI Taxonomy" id="347529"/>
    <lineage>
        <taxon>Eukaryota</taxon>
        <taxon>Viridiplantae</taxon>
        <taxon>Streptophyta</taxon>
        <taxon>Embryophyta</taxon>
        <taxon>Tracheophyta</taxon>
        <taxon>Spermatophyta</taxon>
        <taxon>Magnoliopsida</taxon>
        <taxon>eudicotyledons</taxon>
        <taxon>Gunneridae</taxon>
        <taxon>Pentapetalae</taxon>
        <taxon>asterids</taxon>
        <taxon>campanulids</taxon>
        <taxon>Asterales</taxon>
        <taxon>Asteraceae</taxon>
        <taxon>Carduoideae</taxon>
        <taxon>Cardueae</taxon>
        <taxon>Centaureinae</taxon>
        <taxon>Centaurea</taxon>
    </lineage>
</organism>
<evidence type="ECO:0000256" key="4">
    <source>
        <dbReference type="ARBA" id="ARBA00022821"/>
    </source>
</evidence>
<evidence type="ECO:0000256" key="7">
    <source>
        <dbReference type="ARBA" id="ARBA00023265"/>
    </source>
</evidence>
<dbReference type="Proteomes" id="UP001172457">
    <property type="component" value="Chromosome 7"/>
</dbReference>
<evidence type="ECO:0000256" key="6">
    <source>
        <dbReference type="ARBA" id="ARBA00023136"/>
    </source>
</evidence>
<proteinExistence type="inferred from homology"/>
<evidence type="ECO:0000256" key="2">
    <source>
        <dbReference type="ARBA" id="ARBA00006574"/>
    </source>
</evidence>
<evidence type="ECO:0000313" key="9">
    <source>
        <dbReference type="Proteomes" id="UP001172457"/>
    </source>
</evidence>
<evidence type="ECO:0000256" key="1">
    <source>
        <dbReference type="ARBA" id="ARBA00004141"/>
    </source>
</evidence>
<dbReference type="Pfam" id="PF03094">
    <property type="entry name" value="Mlo"/>
    <property type="match status" value="1"/>
</dbReference>
<dbReference type="PANTHER" id="PTHR31942:SF34">
    <property type="entry name" value="MLO-LIKE PROTEIN"/>
    <property type="match status" value="1"/>
</dbReference>
<reference evidence="8" key="1">
    <citation type="submission" date="2023-03" db="EMBL/GenBank/DDBJ databases">
        <title>Chromosome-scale reference genome and RAD-based genetic map of yellow starthistle (Centaurea solstitialis) reveal putative structural variation and QTLs associated with invader traits.</title>
        <authorList>
            <person name="Reatini B."/>
            <person name="Cang F.A."/>
            <person name="Jiang Q."/>
            <person name="Mckibben M.T.W."/>
            <person name="Barker M.S."/>
            <person name="Rieseberg L.H."/>
            <person name="Dlugosch K.M."/>
        </authorList>
    </citation>
    <scope>NUCLEOTIDE SEQUENCE</scope>
    <source>
        <strain evidence="8">CAN-66</strain>
        <tissue evidence="8">Leaf</tissue>
    </source>
</reference>
<dbReference type="GO" id="GO:0006952">
    <property type="term" value="P:defense response"/>
    <property type="evidence" value="ECO:0007669"/>
    <property type="project" value="UniProtKB-KW"/>
</dbReference>
<keyword evidence="9" id="KW-1185">Reference proteome</keyword>
<comment type="subcellular location">
    <subcellularLocation>
        <location evidence="1">Membrane</location>
        <topology evidence="1">Multi-pass membrane protein</topology>
    </subcellularLocation>
</comment>
<comment type="caution">
    <text evidence="8">The sequence shown here is derived from an EMBL/GenBank/DDBJ whole genome shotgun (WGS) entry which is preliminary data.</text>
</comment>
<dbReference type="AlphaFoldDB" id="A0AA38SKB6"/>
<name>A0AA38SKB6_9ASTR</name>
<evidence type="ECO:0000256" key="5">
    <source>
        <dbReference type="ARBA" id="ARBA00022989"/>
    </source>
</evidence>
<evidence type="ECO:0000256" key="3">
    <source>
        <dbReference type="ARBA" id="ARBA00022692"/>
    </source>
</evidence>
<dbReference type="EMBL" id="JARYMX010000007">
    <property type="protein sequence ID" value="KAJ9540453.1"/>
    <property type="molecule type" value="Genomic_DNA"/>
</dbReference>
<protein>
    <submittedName>
        <fullName evidence="8">Uncharacterized protein</fullName>
    </submittedName>
</protein>
<sequence length="191" mass="21801">MEQPKGFVAQGKENKNAFQLAFLTWTAYQFGLKSCFHEHIEDIGIRITMGVLVQIICSYVTLPLYALVTQIKENKKSSHAIPMLNMPRTPSIGSSNMSPIQLLSHYQSNIDIIHASPTESESNNENWDIDGNDHQVEEFGLSQLELHSDATIENQEDEMANEVQKDFSFDKRPNIYDEQVNGYLGQFEFNR</sequence>
<evidence type="ECO:0000313" key="8">
    <source>
        <dbReference type="EMBL" id="KAJ9540453.1"/>
    </source>
</evidence>
<dbReference type="PANTHER" id="PTHR31942">
    <property type="entry name" value="MLO-LIKE PROTEIN 1"/>
    <property type="match status" value="1"/>
</dbReference>
<keyword evidence="4" id="KW-0611">Plant defense</keyword>
<dbReference type="GO" id="GO:0016020">
    <property type="term" value="C:membrane"/>
    <property type="evidence" value="ECO:0007669"/>
    <property type="project" value="UniProtKB-SubCell"/>
</dbReference>
<keyword evidence="6" id="KW-0472">Membrane</keyword>
<gene>
    <name evidence="8" type="ORF">OSB04_026959</name>
</gene>
<comment type="similarity">
    <text evidence="2">Belongs to the MLO family.</text>
</comment>
<keyword evidence="3" id="KW-0812">Transmembrane</keyword>
<dbReference type="InterPro" id="IPR004326">
    <property type="entry name" value="Mlo"/>
</dbReference>